<dbReference type="OrthoDB" id="5146249at2"/>
<evidence type="ECO:0000313" key="4">
    <source>
        <dbReference type="Proteomes" id="UP000320806"/>
    </source>
</evidence>
<evidence type="ECO:0000313" key="3">
    <source>
        <dbReference type="EMBL" id="TQJ13629.1"/>
    </source>
</evidence>
<feature type="region of interest" description="Disordered" evidence="1">
    <location>
        <begin position="20"/>
        <end position="93"/>
    </location>
</feature>
<evidence type="ECO:0000256" key="2">
    <source>
        <dbReference type="SAM" id="SignalP"/>
    </source>
</evidence>
<feature type="compositionally biased region" description="Basic and acidic residues" evidence="1">
    <location>
        <begin position="70"/>
        <end position="86"/>
    </location>
</feature>
<feature type="chain" id="PRO_5038644569" description="Lipoprotein" evidence="2">
    <location>
        <begin position="23"/>
        <end position="279"/>
    </location>
</feature>
<feature type="signal peptide" evidence="2">
    <location>
        <begin position="1"/>
        <end position="22"/>
    </location>
</feature>
<dbReference type="Proteomes" id="UP000320806">
    <property type="component" value="Unassembled WGS sequence"/>
</dbReference>
<proteinExistence type="predicted"/>
<evidence type="ECO:0008006" key="5">
    <source>
        <dbReference type="Google" id="ProtNLM"/>
    </source>
</evidence>
<dbReference type="PROSITE" id="PS51257">
    <property type="entry name" value="PROKAR_LIPOPROTEIN"/>
    <property type="match status" value="1"/>
</dbReference>
<dbReference type="EMBL" id="VFMO01000001">
    <property type="protein sequence ID" value="TQJ13629.1"/>
    <property type="molecule type" value="Genomic_DNA"/>
</dbReference>
<keyword evidence="4" id="KW-1185">Reference proteome</keyword>
<feature type="compositionally biased region" description="Low complexity" evidence="1">
    <location>
        <begin position="30"/>
        <end position="65"/>
    </location>
</feature>
<reference evidence="3 4" key="1">
    <citation type="submission" date="2019-06" db="EMBL/GenBank/DDBJ databases">
        <title>Sequencing the genomes of 1000 actinobacteria strains.</title>
        <authorList>
            <person name="Klenk H.-P."/>
        </authorList>
    </citation>
    <scope>NUCLEOTIDE SEQUENCE [LARGE SCALE GENOMIC DNA]</scope>
    <source>
        <strain evidence="3 4">DSM 19828</strain>
    </source>
</reference>
<dbReference type="RefSeq" id="WP_141927682.1">
    <property type="nucleotide sequence ID" value="NZ_BAABCI010000033.1"/>
</dbReference>
<gene>
    <name evidence="3" type="ORF">FB459_1055</name>
</gene>
<evidence type="ECO:0000256" key="1">
    <source>
        <dbReference type="SAM" id="MobiDB-lite"/>
    </source>
</evidence>
<organism evidence="3 4">
    <name type="scientific">Yimella lutea</name>
    <dbReference type="NCBI Taxonomy" id="587872"/>
    <lineage>
        <taxon>Bacteria</taxon>
        <taxon>Bacillati</taxon>
        <taxon>Actinomycetota</taxon>
        <taxon>Actinomycetes</taxon>
        <taxon>Micrococcales</taxon>
        <taxon>Dermacoccaceae</taxon>
        <taxon>Yimella</taxon>
    </lineage>
</organism>
<protein>
    <recommendedName>
        <fullName evidence="5">Lipoprotein</fullName>
    </recommendedName>
</protein>
<dbReference type="AlphaFoldDB" id="A0A542EE92"/>
<keyword evidence="2" id="KW-0732">Signal</keyword>
<name>A0A542EE92_9MICO</name>
<accession>A0A542EE92</accession>
<comment type="caution">
    <text evidence="3">The sequence shown here is derived from an EMBL/GenBank/DDBJ whole genome shotgun (WGS) entry which is preliminary data.</text>
</comment>
<sequence>MRTTKRVALSAIALSTALGLTACNSKDAPTATSTASSTSSTSESQNSSDSSSTTSESASETSQGGSEQGGEEKPTSQREDKNDKSALDASVSAIPSGPLTKAEIVKLGGYRTAGGDRGDFYSVLHVDSSGRGLVDIEYVLLDASGNEVGTVKDSISVNKGTNVIKVTRASGELPASAKKVRLKITKNAENSYATVTEVDPNMKVAQDPATKTAIVSGRYKTDGKGGNTSMTAICSDDQGVVQAATSPTKQLRTDGWNDYEVKFLMAVDNFKPTKCYVGS</sequence>